<evidence type="ECO:0000256" key="1">
    <source>
        <dbReference type="ARBA" id="ARBA00001947"/>
    </source>
</evidence>
<keyword evidence="6 10" id="KW-0479">Metal-binding</keyword>
<dbReference type="InterPro" id="IPR041891">
    <property type="entry name" value="Alpha_CA_prokaryot-like"/>
</dbReference>
<evidence type="ECO:0000256" key="10">
    <source>
        <dbReference type="RuleBase" id="RU367011"/>
    </source>
</evidence>
<organism evidence="12">
    <name type="scientific">Fagus sylvatica</name>
    <name type="common">Beechnut</name>
    <dbReference type="NCBI Taxonomy" id="28930"/>
    <lineage>
        <taxon>Eukaryota</taxon>
        <taxon>Viridiplantae</taxon>
        <taxon>Streptophyta</taxon>
        <taxon>Embryophyta</taxon>
        <taxon>Tracheophyta</taxon>
        <taxon>Spermatophyta</taxon>
        <taxon>Magnoliopsida</taxon>
        <taxon>eudicotyledons</taxon>
        <taxon>Gunneridae</taxon>
        <taxon>Pentapetalae</taxon>
        <taxon>rosids</taxon>
        <taxon>fabids</taxon>
        <taxon>Fagales</taxon>
        <taxon>Fagaceae</taxon>
        <taxon>Fagus</taxon>
    </lineage>
</organism>
<name>A0A2N9GXT3_FAGSY</name>
<comment type="similarity">
    <text evidence="10">Belongs to the alpha-carbonic anhydrase family.</text>
</comment>
<dbReference type="Pfam" id="PF00194">
    <property type="entry name" value="Carb_anhydrase"/>
    <property type="match status" value="1"/>
</dbReference>
<comment type="catalytic activity">
    <reaction evidence="9 10">
        <text>hydrogencarbonate + H(+) = CO2 + H2O</text>
        <dbReference type="Rhea" id="RHEA:10748"/>
        <dbReference type="ChEBI" id="CHEBI:15377"/>
        <dbReference type="ChEBI" id="CHEBI:15378"/>
        <dbReference type="ChEBI" id="CHEBI:16526"/>
        <dbReference type="ChEBI" id="CHEBI:17544"/>
        <dbReference type="EC" id="4.2.1.1"/>
    </reaction>
</comment>
<dbReference type="EMBL" id="OIVN01002502">
    <property type="protein sequence ID" value="SPD04181.1"/>
    <property type="molecule type" value="Genomic_DNA"/>
</dbReference>
<dbReference type="GO" id="GO:0004089">
    <property type="term" value="F:carbonate dehydratase activity"/>
    <property type="evidence" value="ECO:0007669"/>
    <property type="project" value="UniProtKB-UniRule"/>
</dbReference>
<comment type="similarity">
    <text evidence="4">Belongs to the alpha-class carbonic anhydrase family.</text>
</comment>
<dbReference type="InterPro" id="IPR036398">
    <property type="entry name" value="CA_dom_sf"/>
</dbReference>
<evidence type="ECO:0000256" key="6">
    <source>
        <dbReference type="ARBA" id="ARBA00022723"/>
    </source>
</evidence>
<dbReference type="SMART" id="SM01057">
    <property type="entry name" value="Carb_anhydrase"/>
    <property type="match status" value="1"/>
</dbReference>
<evidence type="ECO:0000256" key="3">
    <source>
        <dbReference type="ARBA" id="ARBA00004470"/>
    </source>
</evidence>
<dbReference type="GO" id="GO:0008270">
    <property type="term" value="F:zinc ion binding"/>
    <property type="evidence" value="ECO:0007669"/>
    <property type="project" value="UniProtKB-UniRule"/>
</dbReference>
<comment type="subcellular location">
    <subcellularLocation>
        <location evidence="3">Plastid</location>
        <location evidence="3">Chloroplast stroma</location>
    </subcellularLocation>
</comment>
<dbReference type="SUPFAM" id="SSF51069">
    <property type="entry name" value="Carbonic anhydrase"/>
    <property type="match status" value="1"/>
</dbReference>
<accession>A0A2N9GXT3</accession>
<evidence type="ECO:0000256" key="9">
    <source>
        <dbReference type="ARBA" id="ARBA00048348"/>
    </source>
</evidence>
<keyword evidence="8 10" id="KW-0456">Lyase</keyword>
<reference evidence="12" key="1">
    <citation type="submission" date="2018-02" db="EMBL/GenBank/DDBJ databases">
        <authorList>
            <person name="Cohen D.B."/>
            <person name="Kent A.D."/>
        </authorList>
    </citation>
    <scope>NUCLEOTIDE SEQUENCE</scope>
</reference>
<dbReference type="PROSITE" id="PS51144">
    <property type="entry name" value="ALPHA_CA_2"/>
    <property type="match status" value="1"/>
</dbReference>
<dbReference type="InterPro" id="IPR001148">
    <property type="entry name" value="CA_dom"/>
</dbReference>
<evidence type="ECO:0000256" key="4">
    <source>
        <dbReference type="ARBA" id="ARBA00006365"/>
    </source>
</evidence>
<sequence length="174" mass="19804">MQMKWEGGAGYIQINDTQYVLQQCHWHSPSEHTINGRRFDLEVHMVHESSDGKTAVVGILYKIGSPDTFLSSMMDHLAAITDTTEAENEVGVVDPRDIKMGSRKYYRYKGSLTVPPCTENVSWTMVGKVRTVTQEQVKLLRVAVHDDSATNARPLQPINKRSVRLYRPNERKDD</sequence>
<dbReference type="GO" id="GO:0006730">
    <property type="term" value="P:one-carbon metabolic process"/>
    <property type="evidence" value="ECO:0007669"/>
    <property type="project" value="TreeGrafter"/>
</dbReference>
<dbReference type="Gene3D" id="3.10.200.10">
    <property type="entry name" value="Alpha carbonic anhydrase"/>
    <property type="match status" value="1"/>
</dbReference>
<evidence type="ECO:0000256" key="5">
    <source>
        <dbReference type="ARBA" id="ARBA00012925"/>
    </source>
</evidence>
<dbReference type="PROSITE" id="PS00162">
    <property type="entry name" value="ALPHA_CA_1"/>
    <property type="match status" value="1"/>
</dbReference>
<keyword evidence="7 10" id="KW-0862">Zinc</keyword>
<evidence type="ECO:0000259" key="11">
    <source>
        <dbReference type="PROSITE" id="PS51144"/>
    </source>
</evidence>
<evidence type="ECO:0000256" key="7">
    <source>
        <dbReference type="ARBA" id="ARBA00022833"/>
    </source>
</evidence>
<evidence type="ECO:0000256" key="2">
    <source>
        <dbReference type="ARBA" id="ARBA00002904"/>
    </source>
</evidence>
<dbReference type="InterPro" id="IPR023561">
    <property type="entry name" value="Carbonic_anhydrase_a-class"/>
</dbReference>
<proteinExistence type="inferred from homology"/>
<feature type="domain" description="Alpha-carbonic anhydrase" evidence="11">
    <location>
        <begin position="1"/>
        <end position="167"/>
    </location>
</feature>
<dbReference type="InterPro" id="IPR018338">
    <property type="entry name" value="Carbonic_anhydrase_a-class_CS"/>
</dbReference>
<evidence type="ECO:0000313" key="12">
    <source>
        <dbReference type="EMBL" id="SPD04181.1"/>
    </source>
</evidence>
<dbReference type="AlphaFoldDB" id="A0A2N9GXT3"/>
<comment type="cofactor">
    <cofactor evidence="1 10">
        <name>Zn(2+)</name>
        <dbReference type="ChEBI" id="CHEBI:29105"/>
    </cofactor>
</comment>
<comment type="function">
    <text evidence="2 10">Reversible hydration of carbon dioxide.</text>
</comment>
<evidence type="ECO:0000256" key="8">
    <source>
        <dbReference type="ARBA" id="ARBA00023239"/>
    </source>
</evidence>
<dbReference type="CDD" id="cd03124">
    <property type="entry name" value="alpha_CA_prokaryotic_like"/>
    <property type="match status" value="1"/>
</dbReference>
<protein>
    <recommendedName>
        <fullName evidence="5 10">Carbonic anhydrase</fullName>
        <ecNumber evidence="5 10">4.2.1.1</ecNumber>
    </recommendedName>
</protein>
<gene>
    <name evidence="12" type="ORF">FSB_LOCUS32063</name>
</gene>
<dbReference type="GO" id="GO:0009570">
    <property type="term" value="C:chloroplast stroma"/>
    <property type="evidence" value="ECO:0007669"/>
    <property type="project" value="UniProtKB-SubCell"/>
</dbReference>
<dbReference type="PANTHER" id="PTHR18952">
    <property type="entry name" value="CARBONIC ANHYDRASE"/>
    <property type="match status" value="1"/>
</dbReference>
<dbReference type="EC" id="4.2.1.1" evidence="5 10"/>
<dbReference type="PANTHER" id="PTHR18952:SF208">
    <property type="entry name" value="CARBONIC ANHYDRASE XA-RELATED"/>
    <property type="match status" value="1"/>
</dbReference>